<evidence type="ECO:0000256" key="2">
    <source>
        <dbReference type="ARBA" id="ARBA00022908"/>
    </source>
</evidence>
<dbReference type="Gene3D" id="3.30.160.390">
    <property type="entry name" value="Integrase, DNA-binding domain"/>
    <property type="match status" value="1"/>
</dbReference>
<dbReference type="OrthoDB" id="9775880at2"/>
<dbReference type="InterPro" id="IPR025166">
    <property type="entry name" value="Integrase_DNA_bind_dom"/>
</dbReference>
<accession>A0A853GPQ6</accession>
<evidence type="ECO:0000259" key="3">
    <source>
        <dbReference type="Pfam" id="PF13356"/>
    </source>
</evidence>
<dbReference type="Proteomes" id="UP000554144">
    <property type="component" value="Unassembled WGS sequence"/>
</dbReference>
<keyword evidence="2" id="KW-0229">DNA integration</keyword>
<evidence type="ECO:0000313" key="4">
    <source>
        <dbReference type="EMBL" id="NYT85008.1"/>
    </source>
</evidence>
<dbReference type="InterPro" id="IPR038488">
    <property type="entry name" value="Integrase_DNA-bd_sf"/>
</dbReference>
<comment type="caution">
    <text evidence="4">The sequence shown here is derived from an EMBL/GenBank/DDBJ whole genome shotgun (WGS) entry which is preliminary data.</text>
</comment>
<evidence type="ECO:0000313" key="5">
    <source>
        <dbReference type="Proteomes" id="UP000554144"/>
    </source>
</evidence>
<keyword evidence="5" id="KW-1185">Reference proteome</keyword>
<proteinExistence type="inferred from homology"/>
<dbReference type="EMBL" id="JACCEV010000001">
    <property type="protein sequence ID" value="NYT85008.1"/>
    <property type="molecule type" value="Genomic_DNA"/>
</dbReference>
<name>A0A853GPQ6_9BURK</name>
<dbReference type="GO" id="GO:0015074">
    <property type="term" value="P:DNA integration"/>
    <property type="evidence" value="ECO:0007669"/>
    <property type="project" value="UniProtKB-KW"/>
</dbReference>
<dbReference type="PANTHER" id="PTHR30629:SF2">
    <property type="entry name" value="PROPHAGE INTEGRASE INTS-RELATED"/>
    <property type="match status" value="1"/>
</dbReference>
<reference evidence="4 5" key="1">
    <citation type="submission" date="2020-07" db="EMBL/GenBank/DDBJ databases">
        <title>Taxonomic revisions and descriptions of new bacterial species based on genomic comparisons in the high-G+C-content subgroup of the family Alcaligenaceae.</title>
        <authorList>
            <person name="Szabo A."/>
            <person name="Felfoldi T."/>
        </authorList>
    </citation>
    <scope>NUCLEOTIDE SEQUENCE [LARGE SCALE GENOMIC DNA]</scope>
    <source>
        <strain evidence="4 5">DSM 25667</strain>
    </source>
</reference>
<gene>
    <name evidence="4" type="ORF">H0A62_05270</name>
</gene>
<sequence length="113" mass="12739">MSLLSETQIRAAKPDPKEYMLNDGDKLYLRVRATGQAWIYPCMWNGKSIKLGMGPYPSVTLVQARAKAYEANSQRANGLDPKEVQDQLWRCAPWAMTRRKKSQATASVRPLAP</sequence>
<comment type="similarity">
    <text evidence="1">Belongs to the 'phage' integrase family.</text>
</comment>
<dbReference type="AlphaFoldDB" id="A0A853GPQ6"/>
<protein>
    <submittedName>
        <fullName evidence="4">DUF4102 domain-containing protein</fullName>
    </submittedName>
</protein>
<evidence type="ECO:0000256" key="1">
    <source>
        <dbReference type="ARBA" id="ARBA00008857"/>
    </source>
</evidence>
<dbReference type="PANTHER" id="PTHR30629">
    <property type="entry name" value="PROPHAGE INTEGRASE"/>
    <property type="match status" value="1"/>
</dbReference>
<dbReference type="Pfam" id="PF13356">
    <property type="entry name" value="Arm-DNA-bind_3"/>
    <property type="match status" value="1"/>
</dbReference>
<organism evidence="4 5">
    <name type="scientific">Pollutimonas harenae</name>
    <dbReference type="NCBI Taxonomy" id="657015"/>
    <lineage>
        <taxon>Bacteria</taxon>
        <taxon>Pseudomonadati</taxon>
        <taxon>Pseudomonadota</taxon>
        <taxon>Betaproteobacteria</taxon>
        <taxon>Burkholderiales</taxon>
        <taxon>Alcaligenaceae</taxon>
        <taxon>Pollutimonas</taxon>
    </lineage>
</organism>
<dbReference type="InterPro" id="IPR050808">
    <property type="entry name" value="Phage_Integrase"/>
</dbReference>
<feature type="domain" description="Integrase DNA-binding" evidence="3">
    <location>
        <begin position="4"/>
        <end position="85"/>
    </location>
</feature>